<organism evidence="3 4">
    <name type="scientific">Catenaria anguillulae PL171</name>
    <dbReference type="NCBI Taxonomy" id="765915"/>
    <lineage>
        <taxon>Eukaryota</taxon>
        <taxon>Fungi</taxon>
        <taxon>Fungi incertae sedis</taxon>
        <taxon>Blastocladiomycota</taxon>
        <taxon>Blastocladiomycetes</taxon>
        <taxon>Blastocladiales</taxon>
        <taxon>Catenariaceae</taxon>
        <taxon>Catenaria</taxon>
    </lineage>
</organism>
<keyword evidence="1" id="KW-0812">Transmembrane</keyword>
<evidence type="ECO:0000313" key="3">
    <source>
        <dbReference type="EMBL" id="ORZ37567.1"/>
    </source>
</evidence>
<feature type="signal peptide" evidence="2">
    <location>
        <begin position="1"/>
        <end position="28"/>
    </location>
</feature>
<gene>
    <name evidence="3" type="ORF">BCR44DRAFT_1430460</name>
</gene>
<protein>
    <recommendedName>
        <fullName evidence="5">Transmembrane protein</fullName>
    </recommendedName>
</protein>
<keyword evidence="1" id="KW-1133">Transmembrane helix</keyword>
<evidence type="ECO:0000256" key="2">
    <source>
        <dbReference type="SAM" id="SignalP"/>
    </source>
</evidence>
<feature type="chain" id="PRO_5010991001" description="Transmembrane protein" evidence="2">
    <location>
        <begin position="29"/>
        <end position="138"/>
    </location>
</feature>
<dbReference type="EMBL" id="MCFL01000012">
    <property type="protein sequence ID" value="ORZ37567.1"/>
    <property type="molecule type" value="Genomic_DNA"/>
</dbReference>
<name>A0A1Y2HSJ8_9FUNG</name>
<keyword evidence="2" id="KW-0732">Signal</keyword>
<reference evidence="3 4" key="1">
    <citation type="submission" date="2016-07" db="EMBL/GenBank/DDBJ databases">
        <title>Pervasive Adenine N6-methylation of Active Genes in Fungi.</title>
        <authorList>
            <consortium name="DOE Joint Genome Institute"/>
            <person name="Mondo S.J."/>
            <person name="Dannebaum R.O."/>
            <person name="Kuo R.C."/>
            <person name="Labutti K."/>
            <person name="Haridas S."/>
            <person name="Kuo A."/>
            <person name="Salamov A."/>
            <person name="Ahrendt S.R."/>
            <person name="Lipzen A."/>
            <person name="Sullivan W."/>
            <person name="Andreopoulos W.B."/>
            <person name="Clum A."/>
            <person name="Lindquist E."/>
            <person name="Daum C."/>
            <person name="Ramamoorthy G.K."/>
            <person name="Gryganskyi A."/>
            <person name="Culley D."/>
            <person name="Magnuson J.K."/>
            <person name="James T.Y."/>
            <person name="O'Malley M.A."/>
            <person name="Stajich J.E."/>
            <person name="Spatafora J.W."/>
            <person name="Visel A."/>
            <person name="Grigoriev I.V."/>
        </authorList>
    </citation>
    <scope>NUCLEOTIDE SEQUENCE [LARGE SCALE GENOMIC DNA]</scope>
    <source>
        <strain evidence="3 4">PL171</strain>
    </source>
</reference>
<keyword evidence="4" id="KW-1185">Reference proteome</keyword>
<feature type="transmembrane region" description="Helical" evidence="1">
    <location>
        <begin position="73"/>
        <end position="102"/>
    </location>
</feature>
<sequence>MANLHPSNLTQIKPLFVVILALATPTLANVPRPALGVPARLWPAPDRLDGCVFIEDGTQQQKPWWTRDCKPEIVSWAVAITVLGGLALVCGCLSCCCHVYVANLITKKLAERTAAGQNNRDVERAEVAVTTSSDKLTS</sequence>
<proteinExistence type="predicted"/>
<dbReference type="AlphaFoldDB" id="A0A1Y2HSJ8"/>
<evidence type="ECO:0000256" key="1">
    <source>
        <dbReference type="SAM" id="Phobius"/>
    </source>
</evidence>
<accession>A0A1Y2HSJ8</accession>
<evidence type="ECO:0000313" key="4">
    <source>
        <dbReference type="Proteomes" id="UP000193411"/>
    </source>
</evidence>
<keyword evidence="1" id="KW-0472">Membrane</keyword>
<evidence type="ECO:0008006" key="5">
    <source>
        <dbReference type="Google" id="ProtNLM"/>
    </source>
</evidence>
<dbReference type="Proteomes" id="UP000193411">
    <property type="component" value="Unassembled WGS sequence"/>
</dbReference>
<comment type="caution">
    <text evidence="3">The sequence shown here is derived from an EMBL/GenBank/DDBJ whole genome shotgun (WGS) entry which is preliminary data.</text>
</comment>